<evidence type="ECO:0000256" key="2">
    <source>
        <dbReference type="SAM" id="MobiDB-lite"/>
    </source>
</evidence>
<name>A0A9Q9JD15_RAOOR</name>
<dbReference type="AlphaFoldDB" id="A0A9Q9JD15"/>
<evidence type="ECO:0000313" key="3">
    <source>
        <dbReference type="EMBL" id="UXE36440.1"/>
    </source>
</evidence>
<dbReference type="Proteomes" id="UP001064206">
    <property type="component" value="Chromosome"/>
</dbReference>
<evidence type="ECO:0000313" key="4">
    <source>
        <dbReference type="Proteomes" id="UP001064206"/>
    </source>
</evidence>
<feature type="region of interest" description="Disordered" evidence="2">
    <location>
        <begin position="708"/>
        <end position="727"/>
    </location>
</feature>
<proteinExistence type="predicted"/>
<organism evidence="3 4">
    <name type="scientific">Raoultella ornithinolytica</name>
    <name type="common">Klebsiella ornithinolytica</name>
    <dbReference type="NCBI Taxonomy" id="54291"/>
    <lineage>
        <taxon>Bacteria</taxon>
        <taxon>Pseudomonadati</taxon>
        <taxon>Pseudomonadota</taxon>
        <taxon>Gammaproteobacteria</taxon>
        <taxon>Enterobacterales</taxon>
        <taxon>Enterobacteriaceae</taxon>
        <taxon>Klebsiella/Raoultella group</taxon>
        <taxon>Raoultella</taxon>
    </lineage>
</organism>
<sequence>MAKKERTVVELDGDVSGLNKAIGEAEKKLDGFSKHAGGKLGGLASDLSGGLGTLSKGLVGVAALSLSAATAIGGLVLKVNSVVRELNQLSKQTGLTVEDLQKLEKQFRSTGLGSEKLADINQDTLDKLGDAYRNGGGIADDMISVGLDPTKYEKFLNDPRGGIKAVIQAYYDLKNAGASVADQKFLLESFASDASRLTGVLDNAKDSQDAWNKIQEESVSITNEQAAEYAKFDRNLSNLTDTGKTYLFEMLNPIVESTNNLADAMRNVNSTNFLVDIVQTASELQIKINSLTHMFPGLSTAMGLISDAADSFREDVPTKPLPQLTGNLPTTPATVIKPSKGWVDKNKEKAEAERAAKAAQREADAKAKKAAADAKRASDERIKAQKDLNTILAEITVGESERQFAIFARQQNDITTKIQENSKVLKLSQKELDGYLNKQREYAVYQRNQMTNQMIGYSEPNAQLKTNIGLLQSGSLNSTQKGFLADQQAQGLGENPDKQRQLDQNNQAMQLELQQNELLLKGHEDYEKRKAQITAKYAQQAVAIQNQETTQLLQGMESSFGQIGDGMAAAFGESSTAAQAAFAVQKGVTISMTILKIQEALASALALGFPQNIPAYAQIAAMGMSIISTAKGTNAGQFHGGIDELPSSYDNKSFMLKAGERVVQPEANKKLTSFLDEQEKSGSSGDVTVNAPLYVYGSGNDKDFQEKLKKHQNSIVQAVRDSQRRNS</sequence>
<accession>A0A9Q9JD15</accession>
<protein>
    <submittedName>
        <fullName evidence="3">Uncharacterized protein</fullName>
    </submittedName>
</protein>
<dbReference type="EMBL" id="CP104450">
    <property type="protein sequence ID" value="UXE36440.1"/>
    <property type="molecule type" value="Genomic_DNA"/>
</dbReference>
<keyword evidence="1" id="KW-0175">Coiled coil</keyword>
<dbReference type="RefSeq" id="WP_260990205.1">
    <property type="nucleotide sequence ID" value="NZ_CP104450.1"/>
</dbReference>
<reference evidence="3" key="1">
    <citation type="submission" date="2022-09" db="EMBL/GenBank/DDBJ databases">
        <title>Multidrug resistance Raoultella ornithinolytica Strain MQB_Silv_108.</title>
        <authorList>
            <person name="Quintela-Baluja M."/>
        </authorList>
    </citation>
    <scope>NUCLEOTIDE SEQUENCE</scope>
    <source>
        <strain evidence="3">MQB_Silv_108</strain>
    </source>
</reference>
<evidence type="ECO:0000256" key="1">
    <source>
        <dbReference type="SAM" id="Coils"/>
    </source>
</evidence>
<feature type="coiled-coil region" evidence="1">
    <location>
        <begin position="342"/>
        <end position="387"/>
    </location>
</feature>
<gene>
    <name evidence="3" type="ORF">N2J37_17985</name>
</gene>